<dbReference type="InterPro" id="IPR003661">
    <property type="entry name" value="HisK_dim/P_dom"/>
</dbReference>
<dbReference type="GO" id="GO:0005524">
    <property type="term" value="F:ATP binding"/>
    <property type="evidence" value="ECO:0007669"/>
    <property type="project" value="UniProtKB-KW"/>
</dbReference>
<evidence type="ECO:0000256" key="2">
    <source>
        <dbReference type="ARBA" id="ARBA00012438"/>
    </source>
</evidence>
<dbReference type="Gene3D" id="3.30.450.20">
    <property type="entry name" value="PAS domain"/>
    <property type="match status" value="1"/>
</dbReference>
<feature type="compositionally biased region" description="Basic and acidic residues" evidence="9">
    <location>
        <begin position="532"/>
        <end position="549"/>
    </location>
</feature>
<evidence type="ECO:0000259" key="10">
    <source>
        <dbReference type="PROSITE" id="PS50109"/>
    </source>
</evidence>
<dbReference type="GO" id="GO:0000155">
    <property type="term" value="F:phosphorelay sensor kinase activity"/>
    <property type="evidence" value="ECO:0007669"/>
    <property type="project" value="InterPro"/>
</dbReference>
<dbReference type="SMART" id="SM00091">
    <property type="entry name" value="PAS"/>
    <property type="match status" value="1"/>
</dbReference>
<feature type="domain" description="Histidine kinase" evidence="10">
    <location>
        <begin position="153"/>
        <end position="458"/>
    </location>
</feature>
<dbReference type="Gene3D" id="3.30.565.10">
    <property type="entry name" value="Histidine kinase-like ATPase, C-terminal domain"/>
    <property type="match status" value="1"/>
</dbReference>
<feature type="compositionally biased region" description="Basic and acidic residues" evidence="9">
    <location>
        <begin position="909"/>
        <end position="922"/>
    </location>
</feature>
<gene>
    <name evidence="14" type="ORF">Cvel_10284</name>
</gene>
<feature type="region of interest" description="Disordered" evidence="9">
    <location>
        <begin position="578"/>
        <end position="603"/>
    </location>
</feature>
<organism evidence="14">
    <name type="scientific">Chromera velia CCMP2878</name>
    <dbReference type="NCBI Taxonomy" id="1169474"/>
    <lineage>
        <taxon>Eukaryota</taxon>
        <taxon>Sar</taxon>
        <taxon>Alveolata</taxon>
        <taxon>Colpodellida</taxon>
        <taxon>Chromeraceae</taxon>
        <taxon>Chromera</taxon>
    </lineage>
</organism>
<dbReference type="PROSITE" id="PS50109">
    <property type="entry name" value="HIS_KIN"/>
    <property type="match status" value="1"/>
</dbReference>
<dbReference type="InterPro" id="IPR000014">
    <property type="entry name" value="PAS"/>
</dbReference>
<evidence type="ECO:0000256" key="9">
    <source>
        <dbReference type="SAM" id="MobiDB-lite"/>
    </source>
</evidence>
<dbReference type="Pfam" id="PF00512">
    <property type="entry name" value="HisKA"/>
    <property type="match status" value="1"/>
</dbReference>
<dbReference type="PANTHER" id="PTHR43047">
    <property type="entry name" value="TWO-COMPONENT HISTIDINE PROTEIN KINASE"/>
    <property type="match status" value="1"/>
</dbReference>
<evidence type="ECO:0000259" key="11">
    <source>
        <dbReference type="PROSITE" id="PS50110"/>
    </source>
</evidence>
<dbReference type="SMART" id="SM00388">
    <property type="entry name" value="HisKA"/>
    <property type="match status" value="1"/>
</dbReference>
<dbReference type="InterPro" id="IPR035965">
    <property type="entry name" value="PAS-like_dom_sf"/>
</dbReference>
<dbReference type="InterPro" id="IPR001789">
    <property type="entry name" value="Sig_transdc_resp-reg_receiver"/>
</dbReference>
<dbReference type="InterPro" id="IPR036097">
    <property type="entry name" value="HisK_dim/P_sf"/>
</dbReference>
<dbReference type="PRINTS" id="PR00344">
    <property type="entry name" value="BCTRLSENSOR"/>
</dbReference>
<evidence type="ECO:0000256" key="5">
    <source>
        <dbReference type="ARBA" id="ARBA00022741"/>
    </source>
</evidence>
<evidence type="ECO:0000259" key="13">
    <source>
        <dbReference type="PROSITE" id="PS50113"/>
    </source>
</evidence>
<reference evidence="14" key="1">
    <citation type="submission" date="2014-11" db="EMBL/GenBank/DDBJ databases">
        <authorList>
            <person name="Otto D Thomas"/>
            <person name="Naeem Raeece"/>
        </authorList>
    </citation>
    <scope>NUCLEOTIDE SEQUENCE</scope>
</reference>
<dbReference type="InterPro" id="IPR000700">
    <property type="entry name" value="PAS-assoc_C"/>
</dbReference>
<dbReference type="Gene3D" id="3.40.50.2300">
    <property type="match status" value="1"/>
</dbReference>
<evidence type="ECO:0000256" key="8">
    <source>
        <dbReference type="PROSITE-ProRule" id="PRU00169"/>
    </source>
</evidence>
<dbReference type="NCBIfam" id="TIGR00229">
    <property type="entry name" value="sensory_box"/>
    <property type="match status" value="1"/>
</dbReference>
<keyword evidence="4" id="KW-0808">Transferase</keyword>
<evidence type="ECO:0000313" key="14">
    <source>
        <dbReference type="EMBL" id="CEM50948.1"/>
    </source>
</evidence>
<keyword evidence="3 8" id="KW-0597">Phosphoprotein</keyword>
<feature type="domain" description="Response regulatory" evidence="11">
    <location>
        <begin position="610"/>
        <end position="790"/>
    </location>
</feature>
<dbReference type="CDD" id="cd17546">
    <property type="entry name" value="REC_hyHK_CKI1_RcsC-like"/>
    <property type="match status" value="1"/>
</dbReference>
<dbReference type="EMBL" id="CDMZ01004802">
    <property type="protein sequence ID" value="CEM50948.1"/>
    <property type="molecule type" value="Genomic_DNA"/>
</dbReference>
<dbReference type="Gene3D" id="1.10.287.130">
    <property type="match status" value="1"/>
</dbReference>
<accession>A0A0G4I207</accession>
<dbReference type="PROSITE" id="PS50110">
    <property type="entry name" value="RESPONSE_REGULATORY"/>
    <property type="match status" value="1"/>
</dbReference>
<dbReference type="PROSITE" id="PS50113">
    <property type="entry name" value="PAC"/>
    <property type="match status" value="1"/>
</dbReference>
<dbReference type="CDD" id="cd00082">
    <property type="entry name" value="HisKA"/>
    <property type="match status" value="1"/>
</dbReference>
<dbReference type="InterPro" id="IPR011006">
    <property type="entry name" value="CheY-like_superfamily"/>
</dbReference>
<dbReference type="SUPFAM" id="SSF52172">
    <property type="entry name" value="CheY-like"/>
    <property type="match status" value="2"/>
</dbReference>
<dbReference type="EC" id="2.7.13.3" evidence="2"/>
<dbReference type="CDD" id="cd00130">
    <property type="entry name" value="PAS"/>
    <property type="match status" value="1"/>
</dbReference>
<keyword evidence="5" id="KW-0547">Nucleotide-binding</keyword>
<dbReference type="VEuPathDB" id="CryptoDB:Cvel_10284"/>
<dbReference type="SUPFAM" id="SSF55785">
    <property type="entry name" value="PYP-like sensor domain (PAS domain)"/>
    <property type="match status" value="1"/>
</dbReference>
<dbReference type="SUPFAM" id="SSF55874">
    <property type="entry name" value="ATPase domain of HSP90 chaperone/DNA topoisomerase II/histidine kinase"/>
    <property type="match status" value="2"/>
</dbReference>
<feature type="modified residue" description="4-aspartylphosphate" evidence="8">
    <location>
        <position position="712"/>
    </location>
</feature>
<dbReference type="InterPro" id="IPR004358">
    <property type="entry name" value="Sig_transdc_His_kin-like_C"/>
</dbReference>
<keyword evidence="6" id="KW-0418">Kinase</keyword>
<evidence type="ECO:0000256" key="4">
    <source>
        <dbReference type="ARBA" id="ARBA00022679"/>
    </source>
</evidence>
<dbReference type="PhylomeDB" id="A0A0G4I207"/>
<feature type="compositionally biased region" description="Low complexity" evidence="9">
    <location>
        <begin position="303"/>
        <end position="314"/>
    </location>
</feature>
<dbReference type="PROSITE" id="PS50112">
    <property type="entry name" value="PAS"/>
    <property type="match status" value="1"/>
</dbReference>
<dbReference type="SMART" id="SM00387">
    <property type="entry name" value="HATPase_c"/>
    <property type="match status" value="1"/>
</dbReference>
<feature type="compositionally biased region" description="Pro residues" evidence="9">
    <location>
        <begin position="838"/>
        <end position="850"/>
    </location>
</feature>
<dbReference type="CDD" id="cd16922">
    <property type="entry name" value="HATPase_EvgS-ArcB-TorS-like"/>
    <property type="match status" value="1"/>
</dbReference>
<keyword evidence="7" id="KW-0067">ATP-binding</keyword>
<feature type="compositionally biased region" description="Acidic residues" evidence="9">
    <location>
        <begin position="327"/>
        <end position="340"/>
    </location>
</feature>
<feature type="domain" description="PAC" evidence="13">
    <location>
        <begin position="85"/>
        <end position="135"/>
    </location>
</feature>
<proteinExistence type="predicted"/>
<dbReference type="Pfam" id="PF13426">
    <property type="entry name" value="PAS_9"/>
    <property type="match status" value="1"/>
</dbReference>
<feature type="region of interest" description="Disordered" evidence="9">
    <location>
        <begin position="830"/>
        <end position="862"/>
    </location>
</feature>
<name>A0A0G4I207_9ALVE</name>
<dbReference type="InterPro" id="IPR001610">
    <property type="entry name" value="PAC"/>
</dbReference>
<dbReference type="FunFam" id="3.30.450.20:FF:000060">
    <property type="entry name" value="Sensor protein FixL"/>
    <property type="match status" value="1"/>
</dbReference>
<dbReference type="InterPro" id="IPR005467">
    <property type="entry name" value="His_kinase_dom"/>
</dbReference>
<dbReference type="SUPFAM" id="SSF47384">
    <property type="entry name" value="Homodimeric domain of signal transducing histidine kinase"/>
    <property type="match status" value="1"/>
</dbReference>
<evidence type="ECO:0000259" key="12">
    <source>
        <dbReference type="PROSITE" id="PS50112"/>
    </source>
</evidence>
<dbReference type="AlphaFoldDB" id="A0A0G4I207"/>
<evidence type="ECO:0000256" key="1">
    <source>
        <dbReference type="ARBA" id="ARBA00000085"/>
    </source>
</evidence>
<dbReference type="Pfam" id="PF02518">
    <property type="entry name" value="HATPase_c"/>
    <property type="match status" value="1"/>
</dbReference>
<feature type="region of interest" description="Disordered" evidence="9">
    <location>
        <begin position="298"/>
        <end position="340"/>
    </location>
</feature>
<evidence type="ECO:0000256" key="3">
    <source>
        <dbReference type="ARBA" id="ARBA00022553"/>
    </source>
</evidence>
<dbReference type="InterPro" id="IPR003594">
    <property type="entry name" value="HATPase_dom"/>
</dbReference>
<protein>
    <recommendedName>
        <fullName evidence="2">histidine kinase</fullName>
        <ecNumber evidence="2">2.7.13.3</ecNumber>
    </recommendedName>
</protein>
<dbReference type="SMART" id="SM00086">
    <property type="entry name" value="PAC"/>
    <property type="match status" value="1"/>
</dbReference>
<evidence type="ECO:0000256" key="6">
    <source>
        <dbReference type="ARBA" id="ARBA00022777"/>
    </source>
</evidence>
<evidence type="ECO:0000256" key="7">
    <source>
        <dbReference type="ARBA" id="ARBA00022840"/>
    </source>
</evidence>
<comment type="catalytic activity">
    <reaction evidence="1">
        <text>ATP + protein L-histidine = ADP + protein N-phospho-L-histidine.</text>
        <dbReference type="EC" id="2.7.13.3"/>
    </reaction>
</comment>
<dbReference type="InterPro" id="IPR036890">
    <property type="entry name" value="HATPase_C_sf"/>
</dbReference>
<feature type="region of interest" description="Disordered" evidence="9">
    <location>
        <begin position="498"/>
        <end position="549"/>
    </location>
</feature>
<feature type="domain" description="PAS" evidence="12">
    <location>
        <begin position="7"/>
        <end position="78"/>
    </location>
</feature>
<sequence length="922" mass="99412">MTGQKHSFSTVDNVLFGSVADGLVVIDSKGIIQQINPAAEKHLQYSTDDLIGKNVKVLMTPEVAKEHDGYVSDYLRTGHAKVIGTGREVRVRRKDGSTFPADLAVTRMEVGDELYFVGSLRDITERVKAEEGLRKAKQEAEEALRVKASVLATMSHEIRTPMSGIIAMAQMLSEEPLPTPVKGHVKTILTASRCLVQIINEILDYSKLEAGKMRYLPSACRLSEIATDVHTLMAARAAEIGLRFDLDLGEDADVAVTTDQGKLRQILLNLVGNALKFTSSGFVTLRLRLSEVAEETERERESCQQGQQEQRQQQHLSSTTSFRPPEGDEESPTTEMECEGVEEEGGRVFCCPSLKSMSMPSTCRFDGGGECLPVAGRRRRMKAVFEVEDSGDGISSDFLERLFDPWTQEDGSSTKKHGGSGLGLSICKRFAELLGGSIGVSSTQGEGSVFSVTLIVDTVSASADESLSGSEGDTRRASLNTVSRSESLALLGLARDASGASSSSVGGDRGGGRETKERRRGSTGALALSTGGREKDCGKEKEQVTAHRERLREHSSAFAFHHRSGSALEKHLTAQNPSTPRFRCQQYPNASQPGSSSSSSSSLLPFSGVRVLVVDDNEICRTVLDVVLKKFGCEVEMVCDGAAAVSFLFKDTPEESSVEVPRDEDCESSCTADDGVLSSIYGRSTIASSCVLGGGVEYTPVPLGGIDLIFLDMHMPCMDGYDCAREIRRRERRLKGRGIVAGEMRRVPIIACTASVLGESLEKILSCAIDELLPKPVEIPSVRKVLDKWASRLKGWGKTLSPNVLSHSSSSTPHEQGVCLFPGRLQDPRAPVQFDQTSPPPLCCLPPTPPKEGSRSSIGTNSQTTLPCTQCVFGISRDVSLSEGASPAQRIDGFSGDASASPQCGSIRELAERESPFSDGKH</sequence>
<dbReference type="SMART" id="SM00448">
    <property type="entry name" value="REC"/>
    <property type="match status" value="1"/>
</dbReference>
<feature type="region of interest" description="Disordered" evidence="9">
    <location>
        <begin position="884"/>
        <end position="922"/>
    </location>
</feature>